<evidence type="ECO:0000256" key="1">
    <source>
        <dbReference type="SAM" id="MobiDB-lite"/>
    </source>
</evidence>
<proteinExistence type="predicted"/>
<name>A0A4Y7SZX4_COPMI</name>
<reference evidence="2 3" key="1">
    <citation type="journal article" date="2019" name="Nat. Ecol. Evol.">
        <title>Megaphylogeny resolves global patterns of mushroom evolution.</title>
        <authorList>
            <person name="Varga T."/>
            <person name="Krizsan K."/>
            <person name="Foldi C."/>
            <person name="Dima B."/>
            <person name="Sanchez-Garcia M."/>
            <person name="Sanchez-Ramirez S."/>
            <person name="Szollosi G.J."/>
            <person name="Szarkandi J.G."/>
            <person name="Papp V."/>
            <person name="Albert L."/>
            <person name="Andreopoulos W."/>
            <person name="Angelini C."/>
            <person name="Antonin V."/>
            <person name="Barry K.W."/>
            <person name="Bougher N.L."/>
            <person name="Buchanan P."/>
            <person name="Buyck B."/>
            <person name="Bense V."/>
            <person name="Catcheside P."/>
            <person name="Chovatia M."/>
            <person name="Cooper J."/>
            <person name="Damon W."/>
            <person name="Desjardin D."/>
            <person name="Finy P."/>
            <person name="Geml J."/>
            <person name="Haridas S."/>
            <person name="Hughes K."/>
            <person name="Justo A."/>
            <person name="Karasinski D."/>
            <person name="Kautmanova I."/>
            <person name="Kiss B."/>
            <person name="Kocsube S."/>
            <person name="Kotiranta H."/>
            <person name="LaButti K.M."/>
            <person name="Lechner B.E."/>
            <person name="Liimatainen K."/>
            <person name="Lipzen A."/>
            <person name="Lukacs Z."/>
            <person name="Mihaltcheva S."/>
            <person name="Morgado L.N."/>
            <person name="Niskanen T."/>
            <person name="Noordeloos M.E."/>
            <person name="Ohm R.A."/>
            <person name="Ortiz-Santana B."/>
            <person name="Ovrebo C."/>
            <person name="Racz N."/>
            <person name="Riley R."/>
            <person name="Savchenko A."/>
            <person name="Shiryaev A."/>
            <person name="Soop K."/>
            <person name="Spirin V."/>
            <person name="Szebenyi C."/>
            <person name="Tomsovsky M."/>
            <person name="Tulloss R.E."/>
            <person name="Uehling J."/>
            <person name="Grigoriev I.V."/>
            <person name="Vagvolgyi C."/>
            <person name="Papp T."/>
            <person name="Martin F.M."/>
            <person name="Miettinen O."/>
            <person name="Hibbett D.S."/>
            <person name="Nagy L.G."/>
        </authorList>
    </citation>
    <scope>NUCLEOTIDE SEQUENCE [LARGE SCALE GENOMIC DNA]</scope>
    <source>
        <strain evidence="2 3">FP101781</strain>
    </source>
</reference>
<feature type="region of interest" description="Disordered" evidence="1">
    <location>
        <begin position="118"/>
        <end position="157"/>
    </location>
</feature>
<comment type="caution">
    <text evidence="2">The sequence shown here is derived from an EMBL/GenBank/DDBJ whole genome shotgun (WGS) entry which is preliminary data.</text>
</comment>
<evidence type="ECO:0000313" key="3">
    <source>
        <dbReference type="Proteomes" id="UP000298030"/>
    </source>
</evidence>
<evidence type="ECO:0000313" key="2">
    <source>
        <dbReference type="EMBL" id="TEB27405.1"/>
    </source>
</evidence>
<dbReference type="EMBL" id="QPFP01000040">
    <property type="protein sequence ID" value="TEB27405.1"/>
    <property type="molecule type" value="Genomic_DNA"/>
</dbReference>
<organism evidence="2 3">
    <name type="scientific">Coprinellus micaceus</name>
    <name type="common">Glistening ink-cap mushroom</name>
    <name type="synonym">Coprinus micaceus</name>
    <dbReference type="NCBI Taxonomy" id="71717"/>
    <lineage>
        <taxon>Eukaryota</taxon>
        <taxon>Fungi</taxon>
        <taxon>Dikarya</taxon>
        <taxon>Basidiomycota</taxon>
        <taxon>Agaricomycotina</taxon>
        <taxon>Agaricomycetes</taxon>
        <taxon>Agaricomycetidae</taxon>
        <taxon>Agaricales</taxon>
        <taxon>Agaricineae</taxon>
        <taxon>Psathyrellaceae</taxon>
        <taxon>Coprinellus</taxon>
    </lineage>
</organism>
<sequence length="252" mass="26913">MSSIIMPVERGSSTALLVSAHVGDIAVQALYDPSLATSLVADSFIRTNLFRCRNGSIRLFVSLQTTTGFFTCKVPFERASDMVHDVILGCDWYSYAMETVPGVDIPLVHGGRNLSPYPSPPSSLTATDPSFPPSVPMASAIPLSDDTGPQASGSNITGYQAQVPSAQEQVSNTPPPSQAFSLSYIIQNIERVTKPIAFAMASQHGLLHGVNKRTTVDVLRSAIVWHISEGGCSKTLNLEGCAAFLDKHDESS</sequence>
<dbReference type="AlphaFoldDB" id="A0A4Y7SZX4"/>
<feature type="compositionally biased region" description="Polar residues" evidence="1">
    <location>
        <begin position="147"/>
        <end position="157"/>
    </location>
</feature>
<protein>
    <submittedName>
        <fullName evidence="2">Uncharacterized protein</fullName>
    </submittedName>
</protein>
<keyword evidence="3" id="KW-1185">Reference proteome</keyword>
<gene>
    <name evidence="2" type="ORF">FA13DRAFT_1712564</name>
</gene>
<accession>A0A4Y7SZX4</accession>
<dbReference type="Proteomes" id="UP000298030">
    <property type="component" value="Unassembled WGS sequence"/>
</dbReference>